<dbReference type="Gene3D" id="3.40.50.1820">
    <property type="entry name" value="alpha/beta hydrolase"/>
    <property type="match status" value="1"/>
</dbReference>
<feature type="domain" description="Peptidase S9 prolyl oligopeptidase catalytic" evidence="2">
    <location>
        <begin position="89"/>
        <end position="223"/>
    </location>
</feature>
<evidence type="ECO:0000313" key="3">
    <source>
        <dbReference type="EMBL" id="GAA3592125.1"/>
    </source>
</evidence>
<name>A0ABP6YWJ7_9ACTN</name>
<dbReference type="InterPro" id="IPR001375">
    <property type="entry name" value="Peptidase_S9_cat"/>
</dbReference>
<evidence type="ECO:0000313" key="4">
    <source>
        <dbReference type="Proteomes" id="UP001500630"/>
    </source>
</evidence>
<dbReference type="SUPFAM" id="SSF53474">
    <property type="entry name" value="alpha/beta-Hydrolases"/>
    <property type="match status" value="1"/>
</dbReference>
<evidence type="ECO:0000259" key="2">
    <source>
        <dbReference type="Pfam" id="PF00326"/>
    </source>
</evidence>
<reference evidence="4" key="1">
    <citation type="journal article" date="2019" name="Int. J. Syst. Evol. Microbiol.">
        <title>The Global Catalogue of Microorganisms (GCM) 10K type strain sequencing project: providing services to taxonomists for standard genome sequencing and annotation.</title>
        <authorList>
            <consortium name="The Broad Institute Genomics Platform"/>
            <consortium name="The Broad Institute Genome Sequencing Center for Infectious Disease"/>
            <person name="Wu L."/>
            <person name="Ma J."/>
        </authorList>
    </citation>
    <scope>NUCLEOTIDE SEQUENCE [LARGE SCALE GENOMIC DNA]</scope>
    <source>
        <strain evidence="4">JCM 17326</strain>
    </source>
</reference>
<comment type="caution">
    <text evidence="3">The sequence shown here is derived from an EMBL/GenBank/DDBJ whole genome shotgun (WGS) entry which is preliminary data.</text>
</comment>
<sequence>MTDVPLWPGTPPGPATAEAPGLTFYPAAEPAAGAVVVCPGGGYSGLAAHEGADVARWLVTLGIDAYVLRYRVIGDEPGRAPLHPAPLNDLRQAVRVVRERGAGRVAVMGFSAGGHLTATLATAPRVERPDAIVLGYPVIDFTGARSHSWSRRQLLGPDGTEEQAAALSAHLNVTADTPPAFLWHTAADESVPATDSLLFAGALARAGTPYELHVFPEGKHGLGLAQDVPAASAWPGLCATWLAAQGFGPRSS</sequence>
<accession>A0ABP6YWJ7</accession>
<evidence type="ECO:0000256" key="1">
    <source>
        <dbReference type="ARBA" id="ARBA00022801"/>
    </source>
</evidence>
<dbReference type="InterPro" id="IPR029058">
    <property type="entry name" value="AB_hydrolase_fold"/>
</dbReference>
<dbReference type="PANTHER" id="PTHR48081:SF6">
    <property type="entry name" value="PEPTIDASE S9 PROLYL OLIGOPEPTIDASE CATALYTIC DOMAIN-CONTAINING PROTEIN"/>
    <property type="match status" value="1"/>
</dbReference>
<gene>
    <name evidence="3" type="ORF">GCM10022419_088730</name>
</gene>
<protein>
    <submittedName>
        <fullName evidence="3">Alpha/beta hydrolase</fullName>
    </submittedName>
</protein>
<dbReference type="Proteomes" id="UP001500630">
    <property type="component" value="Unassembled WGS sequence"/>
</dbReference>
<proteinExistence type="predicted"/>
<dbReference type="EMBL" id="BAABDQ010000027">
    <property type="protein sequence ID" value="GAA3592125.1"/>
    <property type="molecule type" value="Genomic_DNA"/>
</dbReference>
<dbReference type="PANTHER" id="PTHR48081">
    <property type="entry name" value="AB HYDROLASE SUPERFAMILY PROTEIN C4A8.06C"/>
    <property type="match status" value="1"/>
</dbReference>
<keyword evidence="4" id="KW-1185">Reference proteome</keyword>
<dbReference type="Pfam" id="PF00326">
    <property type="entry name" value="Peptidase_S9"/>
    <property type="match status" value="1"/>
</dbReference>
<keyword evidence="1 3" id="KW-0378">Hydrolase</keyword>
<dbReference type="RefSeq" id="WP_345571763.1">
    <property type="nucleotide sequence ID" value="NZ_BAABDQ010000027.1"/>
</dbReference>
<organism evidence="3 4">
    <name type="scientific">Nonomuraea rosea</name>
    <dbReference type="NCBI Taxonomy" id="638574"/>
    <lineage>
        <taxon>Bacteria</taxon>
        <taxon>Bacillati</taxon>
        <taxon>Actinomycetota</taxon>
        <taxon>Actinomycetes</taxon>
        <taxon>Streptosporangiales</taxon>
        <taxon>Streptosporangiaceae</taxon>
        <taxon>Nonomuraea</taxon>
    </lineage>
</organism>
<dbReference type="InterPro" id="IPR050300">
    <property type="entry name" value="GDXG_lipolytic_enzyme"/>
</dbReference>
<dbReference type="GO" id="GO:0016787">
    <property type="term" value="F:hydrolase activity"/>
    <property type="evidence" value="ECO:0007669"/>
    <property type="project" value="UniProtKB-KW"/>
</dbReference>